<comment type="caution">
    <text evidence="2">The sequence shown here is derived from an EMBL/GenBank/DDBJ whole genome shotgun (WGS) entry which is preliminary data.</text>
</comment>
<sequence length="335" mass="37728">SYYSEHRVSTLSGVQIREDRLHILGDALRSSNNTSDIHENAQIGDNGSEKEMEITNIGICGRHTITELGFVDVKIGNNGNQELLNESGMTNSGGQELHGADLIIQIPGQPMGNKGDYLLTNSGQEKMHAQGVKINDEQGQEQRKDLSKKISKFNWRNPIYRSTMETRASTRKIVGSSEELDCKLERLEQFSSIDTVADERSKLVMGNNSNRCLYRMLKNNAEDSLIREENCMGTLEYSQAQIIQRKRASNNHSYNSKIFVDVAKRTFGYHQSSNGQQSGDVQYKQQQSSSCSSQFSEQYTLLSRAARIESQSLLYNGNNEQRAGQFVRTGLYMEL</sequence>
<protein>
    <submittedName>
        <fullName evidence="2">Uncharacterized protein</fullName>
    </submittedName>
</protein>
<evidence type="ECO:0000256" key="1">
    <source>
        <dbReference type="SAM" id="MobiDB-lite"/>
    </source>
</evidence>
<accession>A0A5J4TAP7</accession>
<reference evidence="2 3" key="1">
    <citation type="submission" date="2019-03" db="EMBL/GenBank/DDBJ databases">
        <title>Single cell metagenomics reveals metabolic interactions within the superorganism composed of flagellate Streblomastix strix and complex community of Bacteroidetes bacteria on its surface.</title>
        <authorList>
            <person name="Treitli S.C."/>
            <person name="Kolisko M."/>
            <person name="Husnik F."/>
            <person name="Keeling P."/>
            <person name="Hampl V."/>
        </authorList>
    </citation>
    <scope>NUCLEOTIDE SEQUENCE [LARGE SCALE GENOMIC DNA]</scope>
    <source>
        <strain evidence="2">ST1C</strain>
    </source>
</reference>
<name>A0A5J4TAP7_9EUKA</name>
<evidence type="ECO:0000313" key="2">
    <source>
        <dbReference type="EMBL" id="KAA6354982.1"/>
    </source>
</evidence>
<dbReference type="Proteomes" id="UP000324800">
    <property type="component" value="Unassembled WGS sequence"/>
</dbReference>
<dbReference type="AlphaFoldDB" id="A0A5J4TAP7"/>
<evidence type="ECO:0000313" key="3">
    <source>
        <dbReference type="Proteomes" id="UP000324800"/>
    </source>
</evidence>
<feature type="region of interest" description="Disordered" evidence="1">
    <location>
        <begin position="30"/>
        <end position="49"/>
    </location>
</feature>
<organism evidence="2 3">
    <name type="scientific">Streblomastix strix</name>
    <dbReference type="NCBI Taxonomy" id="222440"/>
    <lineage>
        <taxon>Eukaryota</taxon>
        <taxon>Metamonada</taxon>
        <taxon>Preaxostyla</taxon>
        <taxon>Oxymonadida</taxon>
        <taxon>Streblomastigidae</taxon>
        <taxon>Streblomastix</taxon>
    </lineage>
</organism>
<proteinExistence type="predicted"/>
<dbReference type="EMBL" id="SNRW01035377">
    <property type="protein sequence ID" value="KAA6354982.1"/>
    <property type="molecule type" value="Genomic_DNA"/>
</dbReference>
<feature type="non-terminal residue" evidence="2">
    <location>
        <position position="1"/>
    </location>
</feature>
<gene>
    <name evidence="2" type="ORF">EZS28_049491</name>
</gene>